<gene>
    <name evidence="1" type="ORF">EV690_0713</name>
</gene>
<proteinExistence type="predicted"/>
<reference evidence="1 2" key="1">
    <citation type="submission" date="2019-03" db="EMBL/GenBank/DDBJ databases">
        <title>Genomic Encyclopedia of Type Strains, Phase IV (KMG-IV): sequencing the most valuable type-strain genomes for metagenomic binning, comparative biology and taxonomic classification.</title>
        <authorList>
            <person name="Goeker M."/>
        </authorList>
    </citation>
    <scope>NUCLEOTIDE SEQUENCE [LARGE SCALE GENOMIC DNA]</scope>
    <source>
        <strain evidence="1 2">DSM 18577</strain>
    </source>
</reference>
<name>A0A4R1K4D3_9GAMM</name>
<accession>A0A4R1K4D3</accession>
<dbReference type="RefSeq" id="WP_131911550.1">
    <property type="nucleotide sequence ID" value="NZ_OU594967.1"/>
</dbReference>
<dbReference type="Proteomes" id="UP000295565">
    <property type="component" value="Unassembled WGS sequence"/>
</dbReference>
<comment type="caution">
    <text evidence="1">The sequence shown here is derived from an EMBL/GenBank/DDBJ whole genome shotgun (WGS) entry which is preliminary data.</text>
</comment>
<keyword evidence="2" id="KW-1185">Reference proteome</keyword>
<sequence length="96" mass="11189">MKNHYAEPFNPVCDYIVQSINFNARRGQRVLSYSEACEILKDSFPHFISPHELDNASDEQWQLLCDQLTLCLNREVSVNELRQILSDSLFQVDDII</sequence>
<evidence type="ECO:0000313" key="2">
    <source>
        <dbReference type="Proteomes" id="UP000295565"/>
    </source>
</evidence>
<protein>
    <submittedName>
        <fullName evidence="1">Uncharacterized protein</fullName>
    </submittedName>
</protein>
<dbReference type="EMBL" id="SMGD01000011">
    <property type="protein sequence ID" value="TCK58583.1"/>
    <property type="molecule type" value="Genomic_DNA"/>
</dbReference>
<evidence type="ECO:0000313" key="1">
    <source>
        <dbReference type="EMBL" id="TCK58583.1"/>
    </source>
</evidence>
<organism evidence="1 2">
    <name type="scientific">Celerinatantimonas diazotrophica</name>
    <dbReference type="NCBI Taxonomy" id="412034"/>
    <lineage>
        <taxon>Bacteria</taxon>
        <taxon>Pseudomonadati</taxon>
        <taxon>Pseudomonadota</taxon>
        <taxon>Gammaproteobacteria</taxon>
        <taxon>Celerinatantimonadaceae</taxon>
        <taxon>Celerinatantimonas</taxon>
    </lineage>
</organism>
<dbReference type="AlphaFoldDB" id="A0A4R1K4D3"/>